<dbReference type="Pfam" id="PF07727">
    <property type="entry name" value="RVT_2"/>
    <property type="match status" value="1"/>
</dbReference>
<feature type="compositionally biased region" description="Basic and acidic residues" evidence="1">
    <location>
        <begin position="169"/>
        <end position="178"/>
    </location>
</feature>
<reference evidence="3 4" key="1">
    <citation type="submission" date="2023-02" db="EMBL/GenBank/DDBJ databases">
        <title>LHISI_Scaffold_Assembly.</title>
        <authorList>
            <person name="Stuart O.P."/>
            <person name="Cleave R."/>
            <person name="Magrath M.J.L."/>
            <person name="Mikheyev A.S."/>
        </authorList>
    </citation>
    <scope>NUCLEOTIDE SEQUENCE [LARGE SCALE GENOMIC DNA]</scope>
    <source>
        <strain evidence="3">Daus_M_001</strain>
        <tissue evidence="3">Leg muscle</tissue>
    </source>
</reference>
<gene>
    <name evidence="3" type="ORF">PR048_014493</name>
</gene>
<evidence type="ECO:0000256" key="1">
    <source>
        <dbReference type="SAM" id="MobiDB-lite"/>
    </source>
</evidence>
<dbReference type="EMBL" id="JARBHB010000005">
    <property type="protein sequence ID" value="KAJ8882681.1"/>
    <property type="molecule type" value="Genomic_DNA"/>
</dbReference>
<sequence>MQGWEKRENLEETRRAASSSSMIPTCENPGVTRLRLIGNTNVAIFGMMESGIKMARKLQEIEKLGEENWLAWSRRVRAALEQKRWWEAIEPGYSGITDEDLTPKQASKDKDALEENESAFSNGARAAFLLLGLPRTKYGSLIRSIHSADGLNLQNVKNKLMLEERQEKLQMGRDENKAKALTARSNTVEHEYSLSPSPENLHGRAHTAEVQELSKGKKEKDERIKSGSSTNSDNESEIENDDGNRYGYVNVTNDSVEPIVNIVDPDIDDNVNVGSSAEHVSGELVVDAETINSVPVSHIRSVEMGWELQHVDVNAAFLNSSLKTPVFMKIPELCKDNVLGDEYACELQKSIYGLHQAVKDWNEHISDLMLGMNMKQCMSDPCVFFSPYEELIAVLPDIAFTVGKLSRKCHEPSVEDWKGVKHVMRYLVSTQNYQMKYRRDKPIVKVFCDADWANDRDAKSASGCAVFMGNCLVGWKS</sequence>
<evidence type="ECO:0000313" key="3">
    <source>
        <dbReference type="EMBL" id="KAJ8882681.1"/>
    </source>
</evidence>
<protein>
    <recommendedName>
        <fullName evidence="2">Reverse transcriptase Ty1/copia-type domain-containing protein</fullName>
    </recommendedName>
</protein>
<comment type="caution">
    <text evidence="3">The sequence shown here is derived from an EMBL/GenBank/DDBJ whole genome shotgun (WGS) entry which is preliminary data.</text>
</comment>
<feature type="compositionally biased region" description="Basic and acidic residues" evidence="1">
    <location>
        <begin position="206"/>
        <end position="225"/>
    </location>
</feature>
<keyword evidence="4" id="KW-1185">Reference proteome</keyword>
<accession>A0ABQ9HES2</accession>
<evidence type="ECO:0000313" key="4">
    <source>
        <dbReference type="Proteomes" id="UP001159363"/>
    </source>
</evidence>
<feature type="region of interest" description="Disordered" evidence="1">
    <location>
        <begin position="1"/>
        <end position="26"/>
    </location>
</feature>
<feature type="region of interest" description="Disordered" evidence="1">
    <location>
        <begin position="169"/>
        <end position="247"/>
    </location>
</feature>
<dbReference type="Proteomes" id="UP001159363">
    <property type="component" value="Chromosome 4"/>
</dbReference>
<dbReference type="PANTHER" id="PTHR11439">
    <property type="entry name" value="GAG-POL-RELATED RETROTRANSPOSON"/>
    <property type="match status" value="1"/>
</dbReference>
<organism evidence="3 4">
    <name type="scientific">Dryococelus australis</name>
    <dbReference type="NCBI Taxonomy" id="614101"/>
    <lineage>
        <taxon>Eukaryota</taxon>
        <taxon>Metazoa</taxon>
        <taxon>Ecdysozoa</taxon>
        <taxon>Arthropoda</taxon>
        <taxon>Hexapoda</taxon>
        <taxon>Insecta</taxon>
        <taxon>Pterygota</taxon>
        <taxon>Neoptera</taxon>
        <taxon>Polyneoptera</taxon>
        <taxon>Phasmatodea</taxon>
        <taxon>Verophasmatodea</taxon>
        <taxon>Anareolatae</taxon>
        <taxon>Phasmatidae</taxon>
        <taxon>Eurycanthinae</taxon>
        <taxon>Dryococelus</taxon>
    </lineage>
</organism>
<feature type="region of interest" description="Disordered" evidence="1">
    <location>
        <begin position="96"/>
        <end position="117"/>
    </location>
</feature>
<proteinExistence type="predicted"/>
<dbReference type="PANTHER" id="PTHR11439:SF440">
    <property type="entry name" value="INTEGRASE CATALYTIC DOMAIN-CONTAINING PROTEIN"/>
    <property type="match status" value="1"/>
</dbReference>
<feature type="domain" description="Reverse transcriptase Ty1/copia-type" evidence="2">
    <location>
        <begin position="300"/>
        <end position="384"/>
    </location>
</feature>
<dbReference type="InterPro" id="IPR013103">
    <property type="entry name" value="RVT_2"/>
</dbReference>
<evidence type="ECO:0000259" key="2">
    <source>
        <dbReference type="Pfam" id="PF07727"/>
    </source>
</evidence>
<name>A0ABQ9HES2_9NEOP</name>
<feature type="compositionally biased region" description="Basic and acidic residues" evidence="1">
    <location>
        <begin position="1"/>
        <end position="15"/>
    </location>
</feature>